<keyword evidence="3" id="KW-1185">Reference proteome</keyword>
<gene>
    <name evidence="2" type="ORF">PALI_a0446</name>
</gene>
<keyword evidence="1" id="KW-0812">Transmembrane</keyword>
<proteinExistence type="predicted"/>
<organism evidence="2 3">
    <name type="scientific">Pseudoalteromonas aliena SW19</name>
    <dbReference type="NCBI Taxonomy" id="1314866"/>
    <lineage>
        <taxon>Bacteria</taxon>
        <taxon>Pseudomonadati</taxon>
        <taxon>Pseudomonadota</taxon>
        <taxon>Gammaproteobacteria</taxon>
        <taxon>Alteromonadales</taxon>
        <taxon>Pseudoalteromonadaceae</taxon>
        <taxon>Pseudoalteromonas</taxon>
    </lineage>
</organism>
<feature type="transmembrane region" description="Helical" evidence="1">
    <location>
        <begin position="20"/>
        <end position="43"/>
    </location>
</feature>
<keyword evidence="1" id="KW-0472">Membrane</keyword>
<protein>
    <submittedName>
        <fullName evidence="2">Uncharacterized protein</fullName>
    </submittedName>
</protein>
<feature type="transmembrane region" description="Helical" evidence="1">
    <location>
        <begin position="121"/>
        <end position="141"/>
    </location>
</feature>
<keyword evidence="1" id="KW-1133">Transmembrane helix</keyword>
<evidence type="ECO:0000313" key="3">
    <source>
        <dbReference type="Proteomes" id="UP000648482"/>
    </source>
</evidence>
<dbReference type="PROSITE" id="PS51257">
    <property type="entry name" value="PROKAR_LIPOPROTEIN"/>
    <property type="match status" value="1"/>
</dbReference>
<accession>A0ABR9E063</accession>
<dbReference type="Proteomes" id="UP000648482">
    <property type="component" value="Unassembled WGS sequence"/>
</dbReference>
<dbReference type="RefSeq" id="WP_193155431.1">
    <property type="nucleotide sequence ID" value="NZ_AQGU01000025.1"/>
</dbReference>
<reference evidence="2 3" key="1">
    <citation type="submission" date="2015-06" db="EMBL/GenBank/DDBJ databases">
        <title>Genome sequence of Pseudoalteromonas aliena.</title>
        <authorList>
            <person name="Xie B.-B."/>
            <person name="Rong J.-C."/>
            <person name="Qin Q.-L."/>
            <person name="Zhang Y.-Z."/>
        </authorList>
    </citation>
    <scope>NUCLEOTIDE SEQUENCE [LARGE SCALE GENOMIC DNA]</scope>
    <source>
        <strain evidence="2 3">SW19</strain>
    </source>
</reference>
<feature type="transmembrane region" description="Helical" evidence="1">
    <location>
        <begin position="91"/>
        <end position="109"/>
    </location>
</feature>
<name>A0ABR9E063_9GAMM</name>
<dbReference type="EMBL" id="AQGU01000025">
    <property type="protein sequence ID" value="MBE0359216.1"/>
    <property type="molecule type" value="Genomic_DNA"/>
</dbReference>
<comment type="caution">
    <text evidence="2">The sequence shown here is derived from an EMBL/GenBank/DDBJ whole genome shotgun (WGS) entry which is preliminary data.</text>
</comment>
<evidence type="ECO:0000256" key="1">
    <source>
        <dbReference type="SAM" id="Phobius"/>
    </source>
</evidence>
<sequence length="149" mass="17287">MVCLSIKTNKKTSKTTGSLVALGACSVLKFLIMFSPCFVYWFYYVYEAELPFKIPFKSFFSSDERYDAEKNIYKDVPFSVIRESEQKRLKATLIALIIPIVLCVVAWFYDAKNSESLVSFLLFTCSAPFMIFLKGVSEFYYTCTYFKEQ</sequence>
<evidence type="ECO:0000313" key="2">
    <source>
        <dbReference type="EMBL" id="MBE0359216.1"/>
    </source>
</evidence>